<dbReference type="EMBL" id="CCYD01000610">
    <property type="protein sequence ID" value="CEG41857.1"/>
    <property type="molecule type" value="Genomic_DNA"/>
</dbReference>
<dbReference type="Proteomes" id="UP000054928">
    <property type="component" value="Unassembled WGS sequence"/>
</dbReference>
<dbReference type="RefSeq" id="XP_024578226.1">
    <property type="nucleotide sequence ID" value="XM_024727672.1"/>
</dbReference>
<evidence type="ECO:0000256" key="1">
    <source>
        <dbReference type="SAM" id="MobiDB-lite"/>
    </source>
</evidence>
<dbReference type="OrthoDB" id="129670at2759"/>
<keyword evidence="3" id="KW-1185">Reference proteome</keyword>
<evidence type="ECO:0000313" key="2">
    <source>
        <dbReference type="EMBL" id="CEG41857.1"/>
    </source>
</evidence>
<feature type="compositionally biased region" description="Basic and acidic residues" evidence="1">
    <location>
        <begin position="111"/>
        <end position="134"/>
    </location>
</feature>
<proteinExistence type="predicted"/>
<sequence length="173" mass="19228">MRTHPVFYVGLLKPYRDLAQVNAEALAPERIPRVLGHPEVEPATDFEHGVQQPSFPMEPSAPPLSTAVHSPAPRLGVATTESGSLQGEAAGTRRALNRQEHPHSNMLLQHDAQRSSDYEGPRPQGLEEHHESPDGGRPGRQRPPPTFLDENGDIHYHVERLVGRRRHQAKPNI</sequence>
<feature type="region of interest" description="Disordered" evidence="1">
    <location>
        <begin position="49"/>
        <end position="154"/>
    </location>
</feature>
<evidence type="ECO:0000313" key="3">
    <source>
        <dbReference type="Proteomes" id="UP000054928"/>
    </source>
</evidence>
<organism evidence="2 3">
    <name type="scientific">Plasmopara halstedii</name>
    <name type="common">Downy mildew of sunflower</name>
    <dbReference type="NCBI Taxonomy" id="4781"/>
    <lineage>
        <taxon>Eukaryota</taxon>
        <taxon>Sar</taxon>
        <taxon>Stramenopiles</taxon>
        <taxon>Oomycota</taxon>
        <taxon>Peronosporomycetes</taxon>
        <taxon>Peronosporales</taxon>
        <taxon>Peronosporaceae</taxon>
        <taxon>Plasmopara</taxon>
    </lineage>
</organism>
<name>A0A0P1ALB3_PLAHL</name>
<accession>A0A0P1ALB3</accession>
<protein>
    <submittedName>
        <fullName evidence="2">Uncharacterized protein</fullName>
    </submittedName>
</protein>
<dbReference type="AlphaFoldDB" id="A0A0P1ALB3"/>
<dbReference type="GeneID" id="36407228"/>
<reference evidence="3" key="1">
    <citation type="submission" date="2014-09" db="EMBL/GenBank/DDBJ databases">
        <authorList>
            <person name="Sharma Rahul"/>
            <person name="Thines Marco"/>
        </authorList>
    </citation>
    <scope>NUCLEOTIDE SEQUENCE [LARGE SCALE GENOMIC DNA]</scope>
</reference>